<sequence>MFQTYLDRWHLVPDGDPIVTHSSNLLPVIWQDQPAILKIAHDASEMAGGQLMQWWDGNGAATVFACSDEAVLLERAPGTRSLLTMAMHGEDDEASRIICATVAKLHAPRSKPNPPLIELHEWFRALAPAAQTYGGILSDCDRIAAALLSAPRGRTVLHGDIHHSNILDFGTHGWRAIDPKALFGERGYDYANIFANHDLAAITDRNRLRRQLGIVSAATNLDTRRLLQWIAAYSGLSAAWFLGDGATLSAEAPLAVARIAVAELG</sequence>
<dbReference type="InterPro" id="IPR011009">
    <property type="entry name" value="Kinase-like_dom_sf"/>
</dbReference>
<reference evidence="1 2" key="1">
    <citation type="submission" date="2019-08" db="EMBL/GenBank/DDBJ databases">
        <title>Prosopis cineraria nodule microbiome.</title>
        <authorList>
            <person name="Ali R."/>
            <person name="Chaluvadi S.R."/>
            <person name="Wang X."/>
        </authorList>
    </citation>
    <scope>NUCLEOTIDE SEQUENCE [LARGE SCALE GENOMIC DNA]</scope>
    <source>
        <strain evidence="1 2">BG7</strain>
    </source>
</reference>
<gene>
    <name evidence="1" type="ORF">FZ934_10145</name>
</gene>
<keyword evidence="1" id="KW-0418">Kinase</keyword>
<dbReference type="GO" id="GO:0016773">
    <property type="term" value="F:phosphotransferase activity, alcohol group as acceptor"/>
    <property type="evidence" value="ECO:0007669"/>
    <property type="project" value="InterPro"/>
</dbReference>
<dbReference type="GO" id="GO:0019748">
    <property type="term" value="P:secondary metabolic process"/>
    <property type="evidence" value="ECO:0007669"/>
    <property type="project" value="InterPro"/>
</dbReference>
<name>A0A5Q0C4A8_9HYPH</name>
<keyword evidence="1" id="KW-0808">Transferase</keyword>
<organism evidence="1 2">
    <name type="scientific">Rhizobium grahamii</name>
    <dbReference type="NCBI Taxonomy" id="1120045"/>
    <lineage>
        <taxon>Bacteria</taxon>
        <taxon>Pseudomonadati</taxon>
        <taxon>Pseudomonadota</taxon>
        <taxon>Alphaproteobacteria</taxon>
        <taxon>Hyphomicrobiales</taxon>
        <taxon>Rhizobiaceae</taxon>
        <taxon>Rhizobium/Agrobacterium group</taxon>
        <taxon>Rhizobium</taxon>
    </lineage>
</organism>
<dbReference type="InterPro" id="IPR006748">
    <property type="entry name" value="NH2Glyco/OHUrea_AB-resist_kin"/>
</dbReference>
<dbReference type="SUPFAM" id="SSF56112">
    <property type="entry name" value="Protein kinase-like (PK-like)"/>
    <property type="match status" value="1"/>
</dbReference>
<proteinExistence type="predicted"/>
<protein>
    <submittedName>
        <fullName evidence="1">3'-kinase</fullName>
    </submittedName>
</protein>
<evidence type="ECO:0000313" key="1">
    <source>
        <dbReference type="EMBL" id="QFY60748.1"/>
    </source>
</evidence>
<dbReference type="Proteomes" id="UP000326881">
    <property type="component" value="Chromosome"/>
</dbReference>
<dbReference type="GO" id="GO:0016301">
    <property type="term" value="F:kinase activity"/>
    <property type="evidence" value="ECO:0007669"/>
    <property type="project" value="UniProtKB-KW"/>
</dbReference>
<dbReference type="RefSeq" id="WP_153270957.1">
    <property type="nucleotide sequence ID" value="NZ_CP043498.1"/>
</dbReference>
<dbReference type="EMBL" id="CP043498">
    <property type="protein sequence ID" value="QFY60748.1"/>
    <property type="molecule type" value="Genomic_DNA"/>
</dbReference>
<evidence type="ECO:0000313" key="2">
    <source>
        <dbReference type="Proteomes" id="UP000326881"/>
    </source>
</evidence>
<dbReference type="OrthoDB" id="3638028at2"/>
<dbReference type="AlphaFoldDB" id="A0A5Q0C4A8"/>
<dbReference type="Pfam" id="PF04655">
    <property type="entry name" value="APH_6_hur"/>
    <property type="match status" value="1"/>
</dbReference>
<dbReference type="KEGG" id="rgr:FZ934_10145"/>
<accession>A0A5Q0C4A8</accession>
<keyword evidence="2" id="KW-1185">Reference proteome</keyword>